<feature type="coiled-coil region" evidence="1">
    <location>
        <begin position="116"/>
        <end position="153"/>
    </location>
</feature>
<feature type="non-terminal residue" evidence="3">
    <location>
        <position position="1"/>
    </location>
</feature>
<feature type="compositionally biased region" description="Polar residues" evidence="2">
    <location>
        <begin position="161"/>
        <end position="171"/>
    </location>
</feature>
<feature type="region of interest" description="Disordered" evidence="2">
    <location>
        <begin position="161"/>
        <end position="345"/>
    </location>
</feature>
<dbReference type="Proteomes" id="UP000324800">
    <property type="component" value="Unassembled WGS sequence"/>
</dbReference>
<feature type="compositionally biased region" description="Polar residues" evidence="2">
    <location>
        <begin position="233"/>
        <end position="251"/>
    </location>
</feature>
<organism evidence="3 4">
    <name type="scientific">Streblomastix strix</name>
    <dbReference type="NCBI Taxonomy" id="222440"/>
    <lineage>
        <taxon>Eukaryota</taxon>
        <taxon>Metamonada</taxon>
        <taxon>Preaxostyla</taxon>
        <taxon>Oxymonadida</taxon>
        <taxon>Streblomastigidae</taxon>
        <taxon>Streblomastix</taxon>
    </lineage>
</organism>
<reference evidence="3 4" key="1">
    <citation type="submission" date="2019-03" db="EMBL/GenBank/DDBJ databases">
        <title>Single cell metagenomics reveals metabolic interactions within the superorganism composed of flagellate Streblomastix strix and complex community of Bacteroidetes bacteria on its surface.</title>
        <authorList>
            <person name="Treitli S.C."/>
            <person name="Kolisko M."/>
            <person name="Husnik F."/>
            <person name="Keeling P."/>
            <person name="Hampl V."/>
        </authorList>
    </citation>
    <scope>NUCLEOTIDE SEQUENCE [LARGE SCALE GENOMIC DNA]</scope>
    <source>
        <strain evidence="3">ST1C</strain>
    </source>
</reference>
<evidence type="ECO:0000313" key="4">
    <source>
        <dbReference type="Proteomes" id="UP000324800"/>
    </source>
</evidence>
<feature type="compositionally biased region" description="Acidic residues" evidence="2">
    <location>
        <begin position="209"/>
        <end position="219"/>
    </location>
</feature>
<feature type="region of interest" description="Disordered" evidence="2">
    <location>
        <begin position="62"/>
        <end position="85"/>
    </location>
</feature>
<feature type="compositionally biased region" description="Polar residues" evidence="2">
    <location>
        <begin position="292"/>
        <end position="307"/>
    </location>
</feature>
<sequence>SQDDIDELDIMQERLVTLQKQKEDLSIPDSDSDWQQLIGEIDNNNNLTPRSAQKQLQEMVQQAISNEKQQQQSTGFKTQQRKISPLPRMISTRMNKDKPVIQPQLSVTPTQKPKHRTGMRKRLKKAERELELLKAKQQLRQQENNDLNNINVEMPDIQGTVGQLTGLQPSPSAEGPGLNAGLRPTEAGSISANNRERTEPQINEGHDDNADEEEDEQTDEAALNQNKDYRVNIISQPPVQENLGTQSQTVQGLIALNQMEKDDAGPAPVGVQEKPKKGRGSKKAKAGDLNTPVEQNQGKNAQDQTNTASKVPKPKAAPKRGKKAAEEVKPEPKNSKEEGEEEQDP</sequence>
<feature type="compositionally biased region" description="Basic and acidic residues" evidence="2">
    <location>
        <begin position="323"/>
        <end position="337"/>
    </location>
</feature>
<proteinExistence type="predicted"/>
<protein>
    <submittedName>
        <fullName evidence="3">Uncharacterized protein</fullName>
    </submittedName>
</protein>
<feature type="compositionally biased region" description="Basic and acidic residues" evidence="2">
    <location>
        <begin position="194"/>
        <end position="208"/>
    </location>
</feature>
<keyword evidence="1" id="KW-0175">Coiled coil</keyword>
<evidence type="ECO:0000313" key="3">
    <source>
        <dbReference type="EMBL" id="KAA6373100.1"/>
    </source>
</evidence>
<comment type="caution">
    <text evidence="3">The sequence shown here is derived from an EMBL/GenBank/DDBJ whole genome shotgun (WGS) entry which is preliminary data.</text>
</comment>
<dbReference type="EMBL" id="SNRW01013026">
    <property type="protein sequence ID" value="KAA6373100.1"/>
    <property type="molecule type" value="Genomic_DNA"/>
</dbReference>
<evidence type="ECO:0000256" key="2">
    <source>
        <dbReference type="SAM" id="MobiDB-lite"/>
    </source>
</evidence>
<evidence type="ECO:0000256" key="1">
    <source>
        <dbReference type="SAM" id="Coils"/>
    </source>
</evidence>
<accession>A0A5J4USI3</accession>
<feature type="compositionally biased region" description="Low complexity" evidence="2">
    <location>
        <begin position="68"/>
        <end position="78"/>
    </location>
</feature>
<gene>
    <name evidence="3" type="ORF">EZS28_031372</name>
</gene>
<dbReference type="AlphaFoldDB" id="A0A5J4USI3"/>
<name>A0A5J4USI3_9EUKA</name>
<feature type="compositionally biased region" description="Basic residues" evidence="2">
    <location>
        <begin position="312"/>
        <end position="322"/>
    </location>
</feature>